<dbReference type="EMBL" id="BK015444">
    <property type="protein sequence ID" value="DAE07041.1"/>
    <property type="molecule type" value="Genomic_DNA"/>
</dbReference>
<proteinExistence type="predicted"/>
<accession>A0A8S5PKU0</accession>
<name>A0A8S5PKU0_9CAUD</name>
<protein>
    <submittedName>
        <fullName evidence="1">Secretion system protein</fullName>
    </submittedName>
</protein>
<sequence length="282" mass="31058">MARTIAEIKRTMTDAFMGNATLREIYGLAEGDTFESSFSAVSLESILFYIVAACCHVMEALFDRHRLDVDDKISRAVVASVPWYYKVARQFQYGDALAFDETTSQWRYPTTDEKKRLVRYVAVRDRGTSIQILASADKDGLPEPLSADVLTAFKHYMNRVKIAGVVLNVRSLPADSIQVRATVQVDPLILSANGTRNGEESRPVEDSINAYLRGITYGGTFNKTRLVDAIQGVEGVVDVTLAECLYKAAADADYRPVAGNNYTAVGGSFVAIGLQNSIRYVV</sequence>
<organism evidence="1">
    <name type="scientific">Myoviridae sp. ctuJM17</name>
    <dbReference type="NCBI Taxonomy" id="2825200"/>
    <lineage>
        <taxon>Viruses</taxon>
        <taxon>Duplodnaviria</taxon>
        <taxon>Heunggongvirae</taxon>
        <taxon>Uroviricota</taxon>
        <taxon>Caudoviricetes</taxon>
    </lineage>
</organism>
<reference evidence="1" key="1">
    <citation type="journal article" date="2021" name="Proc. Natl. Acad. Sci. U.S.A.">
        <title>A Catalog of Tens of Thousands of Viruses from Human Metagenomes Reveals Hidden Associations with Chronic Diseases.</title>
        <authorList>
            <person name="Tisza M.J."/>
            <person name="Buck C.B."/>
        </authorList>
    </citation>
    <scope>NUCLEOTIDE SEQUENCE</scope>
    <source>
        <strain evidence="1">CtuJM17</strain>
    </source>
</reference>
<evidence type="ECO:0000313" key="1">
    <source>
        <dbReference type="EMBL" id="DAE07041.1"/>
    </source>
</evidence>